<protein>
    <submittedName>
        <fullName evidence="3">Uncharacterized protein</fullName>
    </submittedName>
</protein>
<reference evidence="3" key="1">
    <citation type="submission" date="2022-11" db="UniProtKB">
        <authorList>
            <consortium name="WormBaseParasite"/>
        </authorList>
    </citation>
    <scope>IDENTIFICATION</scope>
</reference>
<dbReference type="AlphaFoldDB" id="A0A914HHQ3"/>
<dbReference type="WBParaSite" id="Gr19_v10_g1747.t1">
    <property type="protein sequence ID" value="Gr19_v10_g1747.t1"/>
    <property type="gene ID" value="Gr19_v10_g1747"/>
</dbReference>
<organism evidence="2 3">
    <name type="scientific">Globodera rostochiensis</name>
    <name type="common">Golden nematode worm</name>
    <name type="synonym">Heterodera rostochiensis</name>
    <dbReference type="NCBI Taxonomy" id="31243"/>
    <lineage>
        <taxon>Eukaryota</taxon>
        <taxon>Metazoa</taxon>
        <taxon>Ecdysozoa</taxon>
        <taxon>Nematoda</taxon>
        <taxon>Chromadorea</taxon>
        <taxon>Rhabditida</taxon>
        <taxon>Tylenchina</taxon>
        <taxon>Tylenchomorpha</taxon>
        <taxon>Tylenchoidea</taxon>
        <taxon>Heteroderidae</taxon>
        <taxon>Heteroderinae</taxon>
        <taxon>Globodera</taxon>
    </lineage>
</organism>
<name>A0A914HHQ3_GLORO</name>
<evidence type="ECO:0000313" key="2">
    <source>
        <dbReference type="Proteomes" id="UP000887572"/>
    </source>
</evidence>
<dbReference type="Proteomes" id="UP000887572">
    <property type="component" value="Unplaced"/>
</dbReference>
<evidence type="ECO:0000313" key="3">
    <source>
        <dbReference type="WBParaSite" id="Gr19_v10_g1747.t1"/>
    </source>
</evidence>
<proteinExistence type="predicted"/>
<sequence length="83" mass="10046">MCRAWYPQWKCKVQFKLIKLATKLICKEIFLRLFKSGFSFLFPFRKPKFRIEQEQEQEQNRNRTGTEQAKLEQENTGRDPNSS</sequence>
<feature type="region of interest" description="Disordered" evidence="1">
    <location>
        <begin position="53"/>
        <end position="83"/>
    </location>
</feature>
<accession>A0A914HHQ3</accession>
<keyword evidence="2" id="KW-1185">Reference proteome</keyword>
<evidence type="ECO:0000256" key="1">
    <source>
        <dbReference type="SAM" id="MobiDB-lite"/>
    </source>
</evidence>